<gene>
    <name evidence="2" type="ORF">SAMN05216552_10809</name>
</gene>
<sequence length="117" mass="13979">MRYPNLRYGSPAELRYYIMGHGDDIKAVARMLRRDERTVRRWVNEQQRVPWWVPEILRLKRMESAERHRQMFGHPGRHGLAVVTDEAQLELRRPRVTKPPSLTELRLDDFDTDARTG</sequence>
<proteinExistence type="predicted"/>
<reference evidence="3" key="1">
    <citation type="submission" date="2016-10" db="EMBL/GenBank/DDBJ databases">
        <authorList>
            <person name="Varghese N."/>
            <person name="Submissions S."/>
        </authorList>
    </citation>
    <scope>NUCLEOTIDE SEQUENCE [LARGE SCALE GENOMIC DNA]</scope>
    <source>
        <strain evidence="3">CGMCC 1.11014</strain>
    </source>
</reference>
<name>A0A1I7M7M0_9BURK</name>
<organism evidence="2 3">
    <name type="scientific">Pseudoduganella namucuonensis</name>
    <dbReference type="NCBI Taxonomy" id="1035707"/>
    <lineage>
        <taxon>Bacteria</taxon>
        <taxon>Pseudomonadati</taxon>
        <taxon>Pseudomonadota</taxon>
        <taxon>Betaproteobacteria</taxon>
        <taxon>Burkholderiales</taxon>
        <taxon>Oxalobacteraceae</taxon>
        <taxon>Telluria group</taxon>
        <taxon>Pseudoduganella</taxon>
    </lineage>
</organism>
<dbReference type="EMBL" id="FPBO01000080">
    <property type="protein sequence ID" value="SFV17887.1"/>
    <property type="molecule type" value="Genomic_DNA"/>
</dbReference>
<evidence type="ECO:0000256" key="1">
    <source>
        <dbReference type="SAM" id="MobiDB-lite"/>
    </source>
</evidence>
<accession>A0A1I7M7M0</accession>
<feature type="compositionally biased region" description="Basic and acidic residues" evidence="1">
    <location>
        <begin position="105"/>
        <end position="117"/>
    </location>
</feature>
<keyword evidence="3" id="KW-1185">Reference proteome</keyword>
<protein>
    <submittedName>
        <fullName evidence="2">Uncharacterized protein</fullName>
    </submittedName>
</protein>
<dbReference type="Proteomes" id="UP000199391">
    <property type="component" value="Unassembled WGS sequence"/>
</dbReference>
<evidence type="ECO:0000313" key="2">
    <source>
        <dbReference type="EMBL" id="SFV17887.1"/>
    </source>
</evidence>
<dbReference type="AlphaFoldDB" id="A0A1I7M7M0"/>
<evidence type="ECO:0000313" key="3">
    <source>
        <dbReference type="Proteomes" id="UP000199391"/>
    </source>
</evidence>
<dbReference type="OrthoDB" id="8719744at2"/>
<feature type="region of interest" description="Disordered" evidence="1">
    <location>
        <begin position="92"/>
        <end position="117"/>
    </location>
</feature>
<dbReference type="RefSeq" id="WP_143133501.1">
    <property type="nucleotide sequence ID" value="NZ_FPBO01000080.1"/>
</dbReference>